<accession>A0AAV9ZUJ5</accession>
<proteinExistence type="predicted"/>
<comment type="caution">
    <text evidence="1">The sequence shown here is derived from an EMBL/GenBank/DDBJ whole genome shotgun (WGS) entry which is preliminary data.</text>
</comment>
<sequence length="264" mass="30165">MPSSITVNLLLSLRSLDCEELGTRPAGETYHQGSFILDDRKRENSKSRLHLRPTEFPFLSEHEDPRKMTHGNETQTETLQGVKENPRYPRRLGEGWESEGPVSEYPFVQHTGTVQARVRKLAQRLSSSRPKQDRTPVKALQYPAFAISGWSGYSVNHRTDRALHHIENIGAAVDRYAILAIASLRRLFSFMAVLERNASDIFTWFLSPARAAQKLKIRFKEKHPWFNICPFERVWYGIRTKTRNGVIVGDVEHDSIIPSSGLPS</sequence>
<name>A0AAV9ZUJ5_9AGAR</name>
<dbReference type="EMBL" id="JAWWNJ010000108">
    <property type="protein sequence ID" value="KAK6992658.1"/>
    <property type="molecule type" value="Genomic_DNA"/>
</dbReference>
<keyword evidence="2" id="KW-1185">Reference proteome</keyword>
<organism evidence="1 2">
    <name type="scientific">Favolaschia claudopus</name>
    <dbReference type="NCBI Taxonomy" id="2862362"/>
    <lineage>
        <taxon>Eukaryota</taxon>
        <taxon>Fungi</taxon>
        <taxon>Dikarya</taxon>
        <taxon>Basidiomycota</taxon>
        <taxon>Agaricomycotina</taxon>
        <taxon>Agaricomycetes</taxon>
        <taxon>Agaricomycetidae</taxon>
        <taxon>Agaricales</taxon>
        <taxon>Marasmiineae</taxon>
        <taxon>Mycenaceae</taxon>
        <taxon>Favolaschia</taxon>
    </lineage>
</organism>
<reference evidence="1 2" key="1">
    <citation type="journal article" date="2024" name="J Genomics">
        <title>Draft genome sequencing and assembly of Favolaschia claudopus CIRM-BRFM 2984 isolated from oak limbs.</title>
        <authorList>
            <person name="Navarro D."/>
            <person name="Drula E."/>
            <person name="Chaduli D."/>
            <person name="Cazenave R."/>
            <person name="Ahrendt S."/>
            <person name="Wang J."/>
            <person name="Lipzen A."/>
            <person name="Daum C."/>
            <person name="Barry K."/>
            <person name="Grigoriev I.V."/>
            <person name="Favel A."/>
            <person name="Rosso M.N."/>
            <person name="Martin F."/>
        </authorList>
    </citation>
    <scope>NUCLEOTIDE SEQUENCE [LARGE SCALE GENOMIC DNA]</scope>
    <source>
        <strain evidence="1 2">CIRM-BRFM 2984</strain>
    </source>
</reference>
<dbReference type="Proteomes" id="UP001362999">
    <property type="component" value="Unassembled WGS sequence"/>
</dbReference>
<evidence type="ECO:0000313" key="2">
    <source>
        <dbReference type="Proteomes" id="UP001362999"/>
    </source>
</evidence>
<protein>
    <submittedName>
        <fullName evidence="1">Uncharacterized protein</fullName>
    </submittedName>
</protein>
<dbReference type="AlphaFoldDB" id="A0AAV9ZUJ5"/>
<gene>
    <name evidence="1" type="ORF">R3P38DRAFT_2802228</name>
</gene>
<evidence type="ECO:0000313" key="1">
    <source>
        <dbReference type="EMBL" id="KAK6992658.1"/>
    </source>
</evidence>